<dbReference type="GO" id="GO:0006310">
    <property type="term" value="P:DNA recombination"/>
    <property type="evidence" value="ECO:0007669"/>
    <property type="project" value="UniProtKB-KW"/>
</dbReference>
<dbReference type="GO" id="GO:0004520">
    <property type="term" value="F:DNA endonuclease activity"/>
    <property type="evidence" value="ECO:0007669"/>
    <property type="project" value="InterPro"/>
</dbReference>
<dbReference type="AlphaFoldDB" id="A0A0G0NZC1"/>
<evidence type="ECO:0000256" key="10">
    <source>
        <dbReference type="ARBA" id="ARBA00023172"/>
    </source>
</evidence>
<evidence type="ECO:0000256" key="12">
    <source>
        <dbReference type="SAM" id="MobiDB-lite"/>
    </source>
</evidence>
<name>A0A0G0NZC1_9BACT</name>
<evidence type="ECO:0000313" key="13">
    <source>
        <dbReference type="EMBL" id="KKQ91194.1"/>
    </source>
</evidence>
<keyword evidence="8" id="KW-0460">Magnesium</keyword>
<keyword evidence="11" id="KW-0234">DNA repair</keyword>
<keyword evidence="10" id="KW-0233">DNA recombination</keyword>
<evidence type="ECO:0000313" key="14">
    <source>
        <dbReference type="Proteomes" id="UP000033841"/>
    </source>
</evidence>
<keyword evidence="3" id="KW-0540">Nuclease</keyword>
<keyword evidence="5" id="KW-0255">Endonuclease</keyword>
<keyword evidence="2" id="KW-0963">Cytoplasm</keyword>
<evidence type="ECO:0000256" key="7">
    <source>
        <dbReference type="ARBA" id="ARBA00022801"/>
    </source>
</evidence>
<dbReference type="Pfam" id="PF02075">
    <property type="entry name" value="RuvC"/>
    <property type="match status" value="1"/>
</dbReference>
<dbReference type="EMBL" id="LBVR01000020">
    <property type="protein sequence ID" value="KKQ91194.1"/>
    <property type="molecule type" value="Genomic_DNA"/>
</dbReference>
<dbReference type="Proteomes" id="UP000033841">
    <property type="component" value="Unassembled WGS sequence"/>
</dbReference>
<keyword evidence="7" id="KW-0378">Hydrolase</keyword>
<keyword evidence="6" id="KW-0227">DNA damage</keyword>
<evidence type="ECO:0000256" key="1">
    <source>
        <dbReference type="ARBA" id="ARBA00009518"/>
    </source>
</evidence>
<dbReference type="PATRIC" id="fig|1618489.3.peg.372"/>
<evidence type="ECO:0000256" key="4">
    <source>
        <dbReference type="ARBA" id="ARBA00022723"/>
    </source>
</evidence>
<evidence type="ECO:0000256" key="5">
    <source>
        <dbReference type="ARBA" id="ARBA00022759"/>
    </source>
</evidence>
<accession>A0A0G0NZC1</accession>
<evidence type="ECO:0000256" key="11">
    <source>
        <dbReference type="ARBA" id="ARBA00023204"/>
    </source>
</evidence>
<evidence type="ECO:0000256" key="3">
    <source>
        <dbReference type="ARBA" id="ARBA00022722"/>
    </source>
</evidence>
<evidence type="ECO:0000256" key="9">
    <source>
        <dbReference type="ARBA" id="ARBA00023125"/>
    </source>
</evidence>
<dbReference type="GO" id="GO:0003677">
    <property type="term" value="F:DNA binding"/>
    <property type="evidence" value="ECO:0007669"/>
    <property type="project" value="UniProtKB-KW"/>
</dbReference>
<dbReference type="GO" id="GO:0006281">
    <property type="term" value="P:DNA repair"/>
    <property type="evidence" value="ECO:0007669"/>
    <property type="project" value="UniProtKB-KW"/>
</dbReference>
<protein>
    <submittedName>
        <fullName evidence="13">Holliday junction resolvase</fullName>
    </submittedName>
</protein>
<keyword evidence="4" id="KW-0479">Metal-binding</keyword>
<evidence type="ECO:0000256" key="6">
    <source>
        <dbReference type="ARBA" id="ARBA00022763"/>
    </source>
</evidence>
<dbReference type="PANTHER" id="PTHR30194:SF3">
    <property type="entry name" value="CROSSOVER JUNCTION ENDODEOXYRIBONUCLEASE RUVC"/>
    <property type="match status" value="1"/>
</dbReference>
<dbReference type="PANTHER" id="PTHR30194">
    <property type="entry name" value="CROSSOVER JUNCTION ENDODEOXYRIBONUCLEASE RUVC"/>
    <property type="match status" value="1"/>
</dbReference>
<dbReference type="InterPro" id="IPR036397">
    <property type="entry name" value="RNaseH_sf"/>
</dbReference>
<comment type="caution">
    <text evidence="13">The sequence shown here is derived from an EMBL/GenBank/DDBJ whole genome shotgun (WGS) entry which is preliminary data.</text>
</comment>
<keyword evidence="9" id="KW-0238">DNA-binding</keyword>
<dbReference type="GO" id="GO:0016787">
    <property type="term" value="F:hydrolase activity"/>
    <property type="evidence" value="ECO:0007669"/>
    <property type="project" value="UniProtKB-KW"/>
</dbReference>
<sequence length="121" mass="13010">MILGIDPGLANTGFAVLETSDSGQENEIKLKECGVWLTKSSESDVERLKEIYMELEKIIKKYGVERIAVESLFFGGGDRGDKGLRSEFGIGSGNLYATSDKNGFGGIRESRKISGGRNGAG</sequence>
<reference evidence="13 14" key="1">
    <citation type="journal article" date="2015" name="Nature">
        <title>rRNA introns, odd ribosomes, and small enigmatic genomes across a large radiation of phyla.</title>
        <authorList>
            <person name="Brown C.T."/>
            <person name="Hug L.A."/>
            <person name="Thomas B.C."/>
            <person name="Sharon I."/>
            <person name="Castelle C.J."/>
            <person name="Singh A."/>
            <person name="Wilkins M.J."/>
            <person name="Williams K.H."/>
            <person name="Banfield J.F."/>
        </authorList>
    </citation>
    <scope>NUCLEOTIDE SEQUENCE [LARGE SCALE GENOMIC DNA]</scope>
</reference>
<dbReference type="InterPro" id="IPR002176">
    <property type="entry name" value="X-over_junc_endoDNase_RuvC"/>
</dbReference>
<dbReference type="GO" id="GO:0046872">
    <property type="term" value="F:metal ion binding"/>
    <property type="evidence" value="ECO:0007669"/>
    <property type="project" value="UniProtKB-KW"/>
</dbReference>
<dbReference type="Gene3D" id="3.30.420.10">
    <property type="entry name" value="Ribonuclease H-like superfamily/Ribonuclease H"/>
    <property type="match status" value="1"/>
</dbReference>
<feature type="region of interest" description="Disordered" evidence="12">
    <location>
        <begin position="95"/>
        <end position="121"/>
    </location>
</feature>
<dbReference type="SUPFAM" id="SSF53098">
    <property type="entry name" value="Ribonuclease H-like"/>
    <property type="match status" value="1"/>
</dbReference>
<evidence type="ECO:0000256" key="2">
    <source>
        <dbReference type="ARBA" id="ARBA00022490"/>
    </source>
</evidence>
<proteinExistence type="inferred from homology"/>
<gene>
    <name evidence="13" type="ORF">UT14_C0020G0016</name>
</gene>
<comment type="similarity">
    <text evidence="1">Belongs to the RuvC family.</text>
</comment>
<organism evidence="13 14">
    <name type="scientific">Candidatus Shapirobacteria bacterium GW2011_GWE1_38_92</name>
    <dbReference type="NCBI Taxonomy" id="1618489"/>
    <lineage>
        <taxon>Bacteria</taxon>
        <taxon>Candidatus Shapironibacteriota</taxon>
    </lineage>
</organism>
<dbReference type="InterPro" id="IPR012337">
    <property type="entry name" value="RNaseH-like_sf"/>
</dbReference>
<evidence type="ECO:0000256" key="8">
    <source>
        <dbReference type="ARBA" id="ARBA00022842"/>
    </source>
</evidence>